<feature type="transmembrane region" description="Helical" evidence="1">
    <location>
        <begin position="132"/>
        <end position="155"/>
    </location>
</feature>
<sequence>MMHTLEKNTNFSQAGLFTLSLRVITGYTYFSAFWRRTVLMDKLDPDLPGYIGVKFNHFLPHALGIKGLIEYLLTHPEALWYNMVIFTIIEGVVGLFLLLGCFTRLASIGTFALAMGILLGSGWLGTTCVDEWQIGILGLAAGSTLFFTGSGTYSLDQRWIQQSKRFTTTKWFAWLGSGTFPMPAKKLQGVVALTAISLLLIAGGTHQHFHGGVWGTLHNKSIRPTVELSEVGYANNTLSFNVFRTHGVDVYGSFLIGIQIQDAAHNTVMYLDGTMLATFPKAQIKNHYIAKVAPGKHSLIIPLGAKATITLPMATTMSNTLPEGTYTLTLTDISGAEWTTNFTI</sequence>
<evidence type="ECO:0000313" key="5">
    <source>
        <dbReference type="Proteomes" id="UP000199138"/>
    </source>
</evidence>
<organism evidence="4 5">
    <name type="scientific">Pustulibacterium marinum</name>
    <dbReference type="NCBI Taxonomy" id="1224947"/>
    <lineage>
        <taxon>Bacteria</taxon>
        <taxon>Pseudomonadati</taxon>
        <taxon>Bacteroidota</taxon>
        <taxon>Flavobacteriia</taxon>
        <taxon>Flavobacteriales</taxon>
        <taxon>Flavobacteriaceae</taxon>
        <taxon>Pustulibacterium</taxon>
    </lineage>
</organism>
<dbReference type="Pfam" id="PF04173">
    <property type="entry name" value="DoxD"/>
    <property type="match status" value="1"/>
</dbReference>
<dbReference type="AlphaFoldDB" id="A0A1I7I2C1"/>
<gene>
    <name evidence="4" type="ORF">SAMN05216480_11293</name>
</gene>
<protein>
    <submittedName>
        <fullName evidence="4">Thiosulfate dehydrogenase [quinone] large subunit</fullName>
    </submittedName>
</protein>
<feature type="domain" description="Thiosulphate:quinone oxidoreductase small subunit DoxA" evidence="3">
    <location>
        <begin position="209"/>
        <end position="340"/>
    </location>
</feature>
<accession>A0A1I7I2C1</accession>
<dbReference type="Proteomes" id="UP000199138">
    <property type="component" value="Unassembled WGS sequence"/>
</dbReference>
<dbReference type="RefSeq" id="WP_218157946.1">
    <property type="nucleotide sequence ID" value="NZ_FPBK01000012.1"/>
</dbReference>
<reference evidence="4 5" key="1">
    <citation type="submission" date="2016-10" db="EMBL/GenBank/DDBJ databases">
        <authorList>
            <person name="de Groot N.N."/>
        </authorList>
    </citation>
    <scope>NUCLEOTIDE SEQUENCE [LARGE SCALE GENOMIC DNA]</scope>
    <source>
        <strain evidence="4 5">CGMCC 1.12333</strain>
    </source>
</reference>
<feature type="domain" description="TQO small subunit DoxD" evidence="2">
    <location>
        <begin position="17"/>
        <end position="178"/>
    </location>
</feature>
<evidence type="ECO:0000256" key="1">
    <source>
        <dbReference type="SAM" id="Phobius"/>
    </source>
</evidence>
<dbReference type="Pfam" id="PF07680">
    <property type="entry name" value="DoxA"/>
    <property type="match status" value="1"/>
</dbReference>
<dbReference type="EMBL" id="FPBK01000012">
    <property type="protein sequence ID" value="SFU67073.1"/>
    <property type="molecule type" value="Genomic_DNA"/>
</dbReference>
<keyword evidence="1" id="KW-1133">Transmembrane helix</keyword>
<dbReference type="InterPro" id="IPR017192">
    <property type="entry name" value="ThioSO4-Q_OxRdtase_DoxA/D"/>
</dbReference>
<evidence type="ECO:0000313" key="4">
    <source>
        <dbReference type="EMBL" id="SFU67073.1"/>
    </source>
</evidence>
<feature type="transmembrane region" description="Helical" evidence="1">
    <location>
        <begin position="78"/>
        <end position="98"/>
    </location>
</feature>
<feature type="transmembrane region" description="Helical" evidence="1">
    <location>
        <begin position="12"/>
        <end position="34"/>
    </location>
</feature>
<dbReference type="InterPro" id="IPR011636">
    <property type="entry name" value="DoxA"/>
</dbReference>
<dbReference type="PIRSF" id="PIRSF037390">
    <property type="entry name" value="Thiosulph_Quin_oxidored_DoxA-D"/>
    <property type="match status" value="1"/>
</dbReference>
<evidence type="ECO:0000259" key="2">
    <source>
        <dbReference type="Pfam" id="PF04173"/>
    </source>
</evidence>
<dbReference type="InterPro" id="IPR007301">
    <property type="entry name" value="DoxD"/>
</dbReference>
<evidence type="ECO:0000259" key="3">
    <source>
        <dbReference type="Pfam" id="PF07680"/>
    </source>
</evidence>
<proteinExistence type="predicted"/>
<feature type="transmembrane region" description="Helical" evidence="1">
    <location>
        <begin position="105"/>
        <end position="126"/>
    </location>
</feature>
<keyword evidence="1" id="KW-0812">Transmembrane</keyword>
<keyword evidence="1" id="KW-0472">Membrane</keyword>
<name>A0A1I7I2C1_9FLAO</name>
<keyword evidence="5" id="KW-1185">Reference proteome</keyword>
<dbReference type="STRING" id="1224947.SAMN05216480_11293"/>